<accession>A0A514DCN7</accession>
<dbReference type="EMBL" id="MN036191">
    <property type="protein sequence ID" value="QDH91378.1"/>
    <property type="molecule type" value="Genomic_RNA"/>
</dbReference>
<gene>
    <name evidence="1" type="ORF">H4Rhizo43385_000003</name>
</gene>
<name>A0A514DCN7_9VIRU</name>
<proteinExistence type="predicted"/>
<evidence type="ECO:0000313" key="1">
    <source>
        <dbReference type="EMBL" id="QDH91378.1"/>
    </source>
</evidence>
<reference evidence="1" key="1">
    <citation type="submission" date="2019-05" db="EMBL/GenBank/DDBJ databases">
        <title>Metatranscriptomic reconstruction reveals RNA viruses with the potential to shape carbon cycling in soil.</title>
        <authorList>
            <person name="Starr E.P."/>
            <person name="Nuccio E."/>
            <person name="Pett-Ridge J."/>
            <person name="Banfield J.F."/>
            <person name="Firestone M.K."/>
        </authorList>
    </citation>
    <scope>NUCLEOTIDE SEQUENCE</scope>
    <source>
        <strain evidence="1">H4_Rhizo_43_scaffold_385</strain>
    </source>
</reference>
<organism evidence="1">
    <name type="scientific">Leviviridae sp</name>
    <dbReference type="NCBI Taxonomy" id="2027243"/>
    <lineage>
        <taxon>Viruses</taxon>
        <taxon>Riboviria</taxon>
        <taxon>Orthornavirae</taxon>
        <taxon>Lenarviricota</taxon>
        <taxon>Leviviricetes</taxon>
        <taxon>Norzivirales</taxon>
        <taxon>Fiersviridae</taxon>
    </lineage>
</organism>
<sequence>MTIRSRSYHPIRLRVPGQKRVQFNNGVRSESVSNDPINYDLSGRQTTVSEGHQWPPRNGGLADIGGNFKTWKSYCSKGPPSGTVSKYTLFNAGAPRIEYTDSYTGPLMPIDPRSMTLIPAFFTSDDDLDELGATAISRCKPDNSVANLATALGELRNDGLPHIINSQSWQSKSKAARDAGSEYLNVQFGWKPLISDVSDFASGITRSRSILEQYERDAGKVVRRANYFPLISREQNESIPDSQLWGPLGGTELLGKGTLNIRTETRISRWFKGAFTYYLPVGYDSRSKVDKLALLADRLGLQASPETLWNIAPWSWAVDWFSNTGDVISNVSSFINHGLVMQYGYMMEHTIVKKTYTLGGITYPRGASGPRATSMAFTFESKVRRQANPYGFGVQWSGLSPFQTSILAALGISRRK</sequence>
<protein>
    <submittedName>
        <fullName evidence="1">Uncharacterized protein</fullName>
    </submittedName>
</protein>